<name>A0A9D1L713_9FIRM</name>
<evidence type="ECO:0000313" key="2">
    <source>
        <dbReference type="EMBL" id="HIU25568.1"/>
    </source>
</evidence>
<feature type="domain" description="DJ-1/PfpI" evidence="1">
    <location>
        <begin position="2"/>
        <end position="162"/>
    </location>
</feature>
<dbReference type="EMBL" id="DVMP01000071">
    <property type="protein sequence ID" value="HIU25568.1"/>
    <property type="molecule type" value="Genomic_DNA"/>
</dbReference>
<dbReference type="PANTHER" id="PTHR48094:SF12">
    <property type="entry name" value="PARKINSON DISEASE PROTEIN 7 HOMOLOG"/>
    <property type="match status" value="1"/>
</dbReference>
<proteinExistence type="predicted"/>
<protein>
    <submittedName>
        <fullName evidence="2">DJ-1/PfpI family protein</fullName>
    </submittedName>
</protein>
<evidence type="ECO:0000259" key="1">
    <source>
        <dbReference type="Pfam" id="PF01965"/>
    </source>
</evidence>
<organism evidence="2 3">
    <name type="scientific">Candidatus Allocopromorpha excrementigallinarum</name>
    <dbReference type="NCBI Taxonomy" id="2840742"/>
    <lineage>
        <taxon>Bacteria</taxon>
        <taxon>Bacillati</taxon>
        <taxon>Bacillota</taxon>
        <taxon>Clostridia</taxon>
        <taxon>Eubacteriales</taxon>
        <taxon>Eubacteriaceae</taxon>
        <taxon>Eubacteriaceae incertae sedis</taxon>
        <taxon>Candidatus Allocopromorpha</taxon>
    </lineage>
</organism>
<dbReference type="SUPFAM" id="SSF52317">
    <property type="entry name" value="Class I glutamine amidotransferase-like"/>
    <property type="match status" value="1"/>
</dbReference>
<dbReference type="Gene3D" id="3.40.50.880">
    <property type="match status" value="1"/>
</dbReference>
<comment type="caution">
    <text evidence="2">The sequence shown here is derived from an EMBL/GenBank/DDBJ whole genome shotgun (WGS) entry which is preliminary data.</text>
</comment>
<dbReference type="PANTHER" id="PTHR48094">
    <property type="entry name" value="PROTEIN/NUCLEIC ACID DEGLYCASE DJ-1-RELATED"/>
    <property type="match status" value="1"/>
</dbReference>
<dbReference type="Proteomes" id="UP000824090">
    <property type="component" value="Unassembled WGS sequence"/>
</dbReference>
<reference evidence="2" key="2">
    <citation type="journal article" date="2021" name="PeerJ">
        <title>Extensive microbial diversity within the chicken gut microbiome revealed by metagenomics and culture.</title>
        <authorList>
            <person name="Gilroy R."/>
            <person name="Ravi A."/>
            <person name="Getino M."/>
            <person name="Pursley I."/>
            <person name="Horton D.L."/>
            <person name="Alikhan N.F."/>
            <person name="Baker D."/>
            <person name="Gharbi K."/>
            <person name="Hall N."/>
            <person name="Watson M."/>
            <person name="Adriaenssens E.M."/>
            <person name="Foster-Nyarko E."/>
            <person name="Jarju S."/>
            <person name="Secka A."/>
            <person name="Antonio M."/>
            <person name="Oren A."/>
            <person name="Chaudhuri R.R."/>
            <person name="La Ragione R."/>
            <person name="Hildebrand F."/>
            <person name="Pallen M.J."/>
        </authorList>
    </citation>
    <scope>NUCLEOTIDE SEQUENCE</scope>
    <source>
        <strain evidence="2">ChiHcec3-6078</strain>
    </source>
</reference>
<dbReference type="Pfam" id="PF01965">
    <property type="entry name" value="DJ-1_PfpI"/>
    <property type="match status" value="1"/>
</dbReference>
<reference evidence="2" key="1">
    <citation type="submission" date="2020-10" db="EMBL/GenBank/DDBJ databases">
        <authorList>
            <person name="Gilroy R."/>
        </authorList>
    </citation>
    <scope>NUCLEOTIDE SEQUENCE</scope>
    <source>
        <strain evidence="2">ChiHcec3-6078</strain>
    </source>
</reference>
<dbReference type="GO" id="GO:0005737">
    <property type="term" value="C:cytoplasm"/>
    <property type="evidence" value="ECO:0007669"/>
    <property type="project" value="TreeGrafter"/>
</dbReference>
<dbReference type="CDD" id="cd03135">
    <property type="entry name" value="GATase1_DJ-1"/>
    <property type="match status" value="1"/>
</dbReference>
<accession>A0A9D1L713</accession>
<evidence type="ECO:0000313" key="3">
    <source>
        <dbReference type="Proteomes" id="UP000824090"/>
    </source>
</evidence>
<dbReference type="InterPro" id="IPR002818">
    <property type="entry name" value="DJ-1/PfpI"/>
</dbReference>
<dbReference type="InterPro" id="IPR029062">
    <property type="entry name" value="Class_I_gatase-like"/>
</dbReference>
<dbReference type="InterPro" id="IPR050325">
    <property type="entry name" value="Prot/Nucl_acid_deglycase"/>
</dbReference>
<sequence length="185" mass="19414">MVFIHLAEGFEEVEALTAADVLRRAGIDARTVSVTGEKMVKGTHGVAVEADMLFEDCDYEKCEMIVLPGGLPGASNLEAHEGLTAQIKDFAARGKKLAAICAAPMVFGSCGILEGREATIYPGMEDRLKGARATGGTVTVDGSIITGKGPALAMEFALALVESLKGRETRDQVAEGLLYGEASHD</sequence>
<dbReference type="AlphaFoldDB" id="A0A9D1L713"/>
<gene>
    <name evidence="2" type="ORF">IAC50_03655</name>
</gene>
<dbReference type="InterPro" id="IPR006287">
    <property type="entry name" value="DJ-1"/>
</dbReference>
<dbReference type="NCBIfam" id="TIGR01383">
    <property type="entry name" value="not_thiJ"/>
    <property type="match status" value="1"/>
</dbReference>